<dbReference type="OrthoDB" id="113736at2759"/>
<organism evidence="1 2">
    <name type="scientific">Phytophthora palmivora</name>
    <dbReference type="NCBI Taxonomy" id="4796"/>
    <lineage>
        <taxon>Eukaryota</taxon>
        <taxon>Sar</taxon>
        <taxon>Stramenopiles</taxon>
        <taxon>Oomycota</taxon>
        <taxon>Peronosporomycetes</taxon>
        <taxon>Peronosporales</taxon>
        <taxon>Peronosporaceae</taxon>
        <taxon>Phytophthora</taxon>
    </lineage>
</organism>
<dbReference type="EMBL" id="NCKW01000031">
    <property type="protein sequence ID" value="POM81685.1"/>
    <property type="molecule type" value="Genomic_DNA"/>
</dbReference>
<protein>
    <submittedName>
        <fullName evidence="1">Uncharacterized protein</fullName>
    </submittedName>
</protein>
<feature type="non-terminal residue" evidence="1">
    <location>
        <position position="46"/>
    </location>
</feature>
<evidence type="ECO:0000313" key="2">
    <source>
        <dbReference type="Proteomes" id="UP000237271"/>
    </source>
</evidence>
<gene>
    <name evidence="1" type="ORF">PHPALM_302</name>
</gene>
<name>A0A2P4YV56_9STRA</name>
<reference evidence="1 2" key="1">
    <citation type="journal article" date="2017" name="Genome Biol. Evol.">
        <title>Phytophthora megakarya and P. palmivora, closely related causal agents of cacao black pod rot, underwent increases in genome sizes and gene numbers by different mechanisms.</title>
        <authorList>
            <person name="Ali S.S."/>
            <person name="Shao J."/>
            <person name="Lary D.J."/>
            <person name="Kronmiller B."/>
            <person name="Shen D."/>
            <person name="Strem M.D."/>
            <person name="Amoako-Attah I."/>
            <person name="Akrofi A.Y."/>
            <person name="Begoude B.A."/>
            <person name="Ten Hoopen G.M."/>
            <person name="Coulibaly K."/>
            <person name="Kebe B.I."/>
            <person name="Melnick R.L."/>
            <person name="Guiltinan M.J."/>
            <person name="Tyler B.M."/>
            <person name="Meinhardt L.W."/>
            <person name="Bailey B.A."/>
        </authorList>
    </citation>
    <scope>NUCLEOTIDE SEQUENCE [LARGE SCALE GENOMIC DNA]</scope>
    <source>
        <strain evidence="2">sbr112.9</strain>
    </source>
</reference>
<dbReference type="AlphaFoldDB" id="A0A2P4YV56"/>
<evidence type="ECO:0000313" key="1">
    <source>
        <dbReference type="EMBL" id="POM81685.1"/>
    </source>
</evidence>
<proteinExistence type="predicted"/>
<accession>A0A2P4YV56</accession>
<dbReference type="Proteomes" id="UP000237271">
    <property type="component" value="Unassembled WGS sequence"/>
</dbReference>
<keyword evidence="2" id="KW-1185">Reference proteome</keyword>
<comment type="caution">
    <text evidence="1">The sequence shown here is derived from an EMBL/GenBank/DDBJ whole genome shotgun (WGS) entry which is preliminary data.</text>
</comment>
<sequence length="46" mass="5170">MSPKQASSDDFPRLIGAENFDVWKARVCAALDGKHLLGYVKQLDYD</sequence>